<evidence type="ECO:0000256" key="7">
    <source>
        <dbReference type="ARBA" id="ARBA00034754"/>
    </source>
</evidence>
<dbReference type="InterPro" id="IPR008921">
    <property type="entry name" value="DNA_pol3_clamp-load_cplx_C"/>
</dbReference>
<dbReference type="PANTHER" id="PTHR34388:SF1">
    <property type="entry name" value="DNA POLYMERASE III SUBUNIT DELTA"/>
    <property type="match status" value="1"/>
</dbReference>
<dbReference type="GO" id="GO:0003887">
    <property type="term" value="F:DNA-directed DNA polymerase activity"/>
    <property type="evidence" value="ECO:0007669"/>
    <property type="project" value="UniProtKB-EC"/>
</dbReference>
<keyword evidence="5" id="KW-0235">DNA replication</keyword>
<dbReference type="EMBL" id="JAVRHY010000001">
    <property type="protein sequence ID" value="MDT0617158.1"/>
    <property type="molecule type" value="Genomic_DNA"/>
</dbReference>
<evidence type="ECO:0000256" key="6">
    <source>
        <dbReference type="ARBA" id="ARBA00022932"/>
    </source>
</evidence>
<evidence type="ECO:0000256" key="1">
    <source>
        <dbReference type="ARBA" id="ARBA00012417"/>
    </source>
</evidence>
<comment type="similarity">
    <text evidence="7">Belongs to the DNA polymerase HolA subunit family.</text>
</comment>
<dbReference type="Proteomes" id="UP001259982">
    <property type="component" value="Unassembled WGS sequence"/>
</dbReference>
<dbReference type="InterPro" id="IPR027417">
    <property type="entry name" value="P-loop_NTPase"/>
</dbReference>
<dbReference type="InterPro" id="IPR010372">
    <property type="entry name" value="DNA_pol3_delta_N"/>
</dbReference>
<evidence type="ECO:0000256" key="4">
    <source>
        <dbReference type="ARBA" id="ARBA00022695"/>
    </source>
</evidence>
<dbReference type="Gene3D" id="1.10.8.60">
    <property type="match status" value="1"/>
</dbReference>
<evidence type="ECO:0000256" key="3">
    <source>
        <dbReference type="ARBA" id="ARBA00022679"/>
    </source>
</evidence>
<comment type="caution">
    <text evidence="11">The sequence shown here is derived from an EMBL/GenBank/DDBJ whole genome shotgun (WGS) entry which is preliminary data.</text>
</comment>
<dbReference type="SUPFAM" id="SSF52540">
    <property type="entry name" value="P-loop containing nucleoside triphosphate hydrolases"/>
    <property type="match status" value="1"/>
</dbReference>
<dbReference type="SUPFAM" id="SSF48019">
    <property type="entry name" value="post-AAA+ oligomerization domain-like"/>
    <property type="match status" value="1"/>
</dbReference>
<dbReference type="NCBIfam" id="TIGR01128">
    <property type="entry name" value="holA"/>
    <property type="match status" value="1"/>
</dbReference>
<protein>
    <recommendedName>
        <fullName evidence="2 9">DNA polymerase III subunit delta</fullName>
        <ecNumber evidence="1 9">2.7.7.7</ecNumber>
    </recommendedName>
</protein>
<evidence type="ECO:0000256" key="2">
    <source>
        <dbReference type="ARBA" id="ARBA00017703"/>
    </source>
</evidence>
<comment type="catalytic activity">
    <reaction evidence="8">
        <text>DNA(n) + a 2'-deoxyribonucleoside 5'-triphosphate = DNA(n+1) + diphosphate</text>
        <dbReference type="Rhea" id="RHEA:22508"/>
        <dbReference type="Rhea" id="RHEA-COMP:17339"/>
        <dbReference type="Rhea" id="RHEA-COMP:17340"/>
        <dbReference type="ChEBI" id="CHEBI:33019"/>
        <dbReference type="ChEBI" id="CHEBI:61560"/>
        <dbReference type="ChEBI" id="CHEBI:173112"/>
        <dbReference type="EC" id="2.7.7.7"/>
    </reaction>
</comment>
<dbReference type="Gene3D" id="1.20.272.10">
    <property type="match status" value="1"/>
</dbReference>
<evidence type="ECO:0000313" key="11">
    <source>
        <dbReference type="EMBL" id="MDT0617158.1"/>
    </source>
</evidence>
<keyword evidence="12" id="KW-1185">Reference proteome</keyword>
<accession>A0ABU3B774</accession>
<dbReference type="PANTHER" id="PTHR34388">
    <property type="entry name" value="DNA POLYMERASE III SUBUNIT DELTA"/>
    <property type="match status" value="1"/>
</dbReference>
<keyword evidence="4 11" id="KW-0548">Nucleotidyltransferase</keyword>
<dbReference type="Gene3D" id="3.40.50.300">
    <property type="entry name" value="P-loop containing nucleotide triphosphate hydrolases"/>
    <property type="match status" value="1"/>
</dbReference>
<dbReference type="RefSeq" id="WP_311656776.1">
    <property type="nucleotide sequence ID" value="NZ_JAVRHY010000001.1"/>
</dbReference>
<name>A0ABU3B774_9GAMM</name>
<keyword evidence="3 11" id="KW-0808">Transferase</keyword>
<reference evidence="11 12" key="1">
    <citation type="submission" date="2023-09" db="EMBL/GenBank/DDBJ databases">
        <authorList>
            <person name="Rey-Velasco X."/>
        </authorList>
    </citation>
    <scope>NUCLEOTIDE SEQUENCE [LARGE SCALE GENOMIC DNA]</scope>
    <source>
        <strain evidence="11 12">P385</strain>
    </source>
</reference>
<evidence type="ECO:0000259" key="10">
    <source>
        <dbReference type="Pfam" id="PF06144"/>
    </source>
</evidence>
<dbReference type="InterPro" id="IPR005790">
    <property type="entry name" value="DNA_polIII_delta"/>
</dbReference>
<proteinExistence type="inferred from homology"/>
<gene>
    <name evidence="11" type="primary">holA</name>
    <name evidence="11" type="ORF">RM531_01585</name>
</gene>
<organism evidence="11 12">
    <name type="scientific">Spectribacter acetivorans</name>
    <dbReference type="NCBI Taxonomy" id="3075603"/>
    <lineage>
        <taxon>Bacteria</taxon>
        <taxon>Pseudomonadati</taxon>
        <taxon>Pseudomonadota</taxon>
        <taxon>Gammaproteobacteria</taxon>
        <taxon>Salinisphaerales</taxon>
        <taxon>Salinisphaeraceae</taxon>
        <taxon>Spectribacter</taxon>
    </lineage>
</organism>
<keyword evidence="6" id="KW-0239">DNA-directed DNA polymerase</keyword>
<dbReference type="EC" id="2.7.7.7" evidence="1 9"/>
<dbReference type="Pfam" id="PF06144">
    <property type="entry name" value="DNA_pol3_delta"/>
    <property type="match status" value="1"/>
</dbReference>
<evidence type="ECO:0000256" key="9">
    <source>
        <dbReference type="NCBIfam" id="TIGR01128"/>
    </source>
</evidence>
<evidence type="ECO:0000256" key="5">
    <source>
        <dbReference type="ARBA" id="ARBA00022705"/>
    </source>
</evidence>
<evidence type="ECO:0000313" key="12">
    <source>
        <dbReference type="Proteomes" id="UP001259982"/>
    </source>
</evidence>
<feature type="domain" description="DNA polymerase III delta N-terminal" evidence="10">
    <location>
        <begin position="21"/>
        <end position="137"/>
    </location>
</feature>
<sequence>MDIKPEQVSDHLARGALAPIYLLAGDEPLLLDEATSAIRAAAVAQGFDERRVLHAEPGFDWSELTAAVSEPSLFSSRQLIELRLSSKGPGQPGSAAIKDFAARAPADCMLLVHAGRLDADQRRSAWVKAIQGSGHVIYAWPFPVARLPQWIERRSTARGLTLDEEALAVLVARTEGNLLAAAQEIERLTLLFPEGRVDADGMRAATGDSARFDVFDLSTKALDADTAGVVRSLDRLREAGIDPVPVLWALVQDLRLLFTASLAARHGGVDRVVNDRRVRMPPARRQQIGAAARQRRPRDLLALLRRAAHADRVCKGAARGRPWEELLTLALGLAGRPMAVSAPESRTNGAP</sequence>
<dbReference type="CDD" id="cd18138">
    <property type="entry name" value="HLD_clamp_pol_III_delta"/>
    <property type="match status" value="1"/>
</dbReference>
<evidence type="ECO:0000256" key="8">
    <source>
        <dbReference type="ARBA" id="ARBA00049244"/>
    </source>
</evidence>